<evidence type="ECO:0000256" key="1">
    <source>
        <dbReference type="SAM" id="Phobius"/>
    </source>
</evidence>
<keyword evidence="1" id="KW-0472">Membrane</keyword>
<feature type="transmembrane region" description="Helical" evidence="1">
    <location>
        <begin position="6"/>
        <end position="21"/>
    </location>
</feature>
<feature type="transmembrane region" description="Helical" evidence="1">
    <location>
        <begin position="135"/>
        <end position="153"/>
    </location>
</feature>
<accession>A0ABY6HY16</accession>
<protein>
    <recommendedName>
        <fullName evidence="4">Histidine kinase N-terminal 7TM region domain-containing protein</fullName>
    </recommendedName>
</protein>
<keyword evidence="1" id="KW-1133">Transmembrane helix</keyword>
<keyword evidence="3" id="KW-1185">Reference proteome</keyword>
<keyword evidence="1" id="KW-0812">Transmembrane</keyword>
<evidence type="ECO:0000313" key="2">
    <source>
        <dbReference type="EMBL" id="UYP48428.1"/>
    </source>
</evidence>
<dbReference type="Proteomes" id="UP001208689">
    <property type="component" value="Chromosome"/>
</dbReference>
<dbReference type="EMBL" id="CP104013">
    <property type="protein sequence ID" value="UYP48428.1"/>
    <property type="molecule type" value="Genomic_DNA"/>
</dbReference>
<feature type="transmembrane region" description="Helical" evidence="1">
    <location>
        <begin position="28"/>
        <end position="49"/>
    </location>
</feature>
<reference evidence="2" key="1">
    <citation type="submission" date="2022-09" db="EMBL/GenBank/DDBJ databases">
        <title>Actin cytoskeleton and complex cell architecture in an #Asgard archaeon.</title>
        <authorList>
            <person name="Ponce Toledo R.I."/>
            <person name="Schleper C."/>
            <person name="Rodrigues Oliveira T."/>
            <person name="Wollweber F."/>
            <person name="Xu J."/>
            <person name="Rittmann S."/>
            <person name="Klingl A."/>
            <person name="Pilhofer M."/>
        </authorList>
    </citation>
    <scope>NUCLEOTIDE SEQUENCE</scope>
    <source>
        <strain evidence="2">B-35</strain>
    </source>
</reference>
<gene>
    <name evidence="2" type="ORF">NEF87_004713</name>
</gene>
<feature type="transmembrane region" description="Helical" evidence="1">
    <location>
        <begin position="55"/>
        <end position="75"/>
    </location>
</feature>
<sequence>MFFLGGIIFWCLGIFTFREYFRLKFKNDLFLGSFFLAIGWLFPLVLLIPYSSPTISTQIIGIGATLLIPIAIVCLNLFVDFTVGDKITFTTALTIILSGFIDGLLISQESFPMKHVNSIYGDAYLLDYTSKFANSAFWLIFLICVVVIGRIIIHARRFEKKQNQTIPSNKESTTILYLMSLGGTFWVLFALLKQIFPEYLIGLDMFCISIFYLITLTYYIKKRELLYFLPGTLDLLIVIHRNGLHLLDYNFKTKEISQKTHSKDSYRKNNLRSLLYGITTTLQEIISEDVPADDLSNISFSESEVLRKQSKSLIWFLISHEAPSDKYTLLFNRYIEEIENECEEELKNLDEGLIYVSKKFFTSVQKKFSKIS</sequence>
<proteinExistence type="predicted"/>
<feature type="transmembrane region" description="Helical" evidence="1">
    <location>
        <begin position="199"/>
        <end position="220"/>
    </location>
</feature>
<feature type="transmembrane region" description="Helical" evidence="1">
    <location>
        <begin position="87"/>
        <end position="106"/>
    </location>
</feature>
<name>A0ABY6HY16_9ARCH</name>
<organism evidence="2 3">
    <name type="scientific">Candidatus Lokiarchaeum ossiferum</name>
    <dbReference type="NCBI Taxonomy" id="2951803"/>
    <lineage>
        <taxon>Archaea</taxon>
        <taxon>Promethearchaeati</taxon>
        <taxon>Promethearchaeota</taxon>
        <taxon>Promethearchaeia</taxon>
        <taxon>Promethearchaeales</taxon>
        <taxon>Promethearchaeaceae</taxon>
        <taxon>Candidatus Lokiarchaeum</taxon>
    </lineage>
</organism>
<evidence type="ECO:0000313" key="3">
    <source>
        <dbReference type="Proteomes" id="UP001208689"/>
    </source>
</evidence>
<feature type="transmembrane region" description="Helical" evidence="1">
    <location>
        <begin position="174"/>
        <end position="193"/>
    </location>
</feature>
<evidence type="ECO:0008006" key="4">
    <source>
        <dbReference type="Google" id="ProtNLM"/>
    </source>
</evidence>